<organism evidence="5 6">
    <name type="scientific">Seminibacterium arietis</name>
    <dbReference type="NCBI Taxonomy" id="1173502"/>
    <lineage>
        <taxon>Bacteria</taxon>
        <taxon>Pseudomonadati</taxon>
        <taxon>Pseudomonadota</taxon>
        <taxon>Gammaproteobacteria</taxon>
        <taxon>Pasteurellales</taxon>
        <taxon>Pasteurellaceae</taxon>
        <taxon>Seminibacterium</taxon>
    </lineage>
</organism>
<dbReference type="InterPro" id="IPR014036">
    <property type="entry name" value="DeoR-like_C"/>
</dbReference>
<dbReference type="Gene3D" id="3.40.50.1360">
    <property type="match status" value="1"/>
</dbReference>
<accession>A0ABW3I8W3</accession>
<dbReference type="EMBL" id="JBHTJN010000009">
    <property type="protein sequence ID" value="MFD0966102.1"/>
    <property type="molecule type" value="Genomic_DNA"/>
</dbReference>
<evidence type="ECO:0000256" key="1">
    <source>
        <dbReference type="ARBA" id="ARBA00023015"/>
    </source>
</evidence>
<keyword evidence="3" id="KW-0804">Transcription</keyword>
<dbReference type="SMART" id="SM01134">
    <property type="entry name" value="DeoRC"/>
    <property type="match status" value="1"/>
</dbReference>
<dbReference type="InterPro" id="IPR036388">
    <property type="entry name" value="WH-like_DNA-bd_sf"/>
</dbReference>
<dbReference type="InterPro" id="IPR001034">
    <property type="entry name" value="DeoR_HTH"/>
</dbReference>
<dbReference type="InterPro" id="IPR036390">
    <property type="entry name" value="WH_DNA-bd_sf"/>
</dbReference>
<protein>
    <submittedName>
        <fullName evidence="5">DeoR/GlpR family DNA-binding transcription regulator</fullName>
    </submittedName>
</protein>
<gene>
    <name evidence="5" type="ORF">ACFQ02_04445</name>
</gene>
<dbReference type="PROSITE" id="PS00894">
    <property type="entry name" value="HTH_DEOR_1"/>
    <property type="match status" value="1"/>
</dbReference>
<dbReference type="PROSITE" id="PS51000">
    <property type="entry name" value="HTH_DEOR_2"/>
    <property type="match status" value="1"/>
</dbReference>
<dbReference type="PANTHER" id="PTHR30363:SF44">
    <property type="entry name" value="AGA OPERON TRANSCRIPTIONAL REPRESSOR-RELATED"/>
    <property type="match status" value="1"/>
</dbReference>
<dbReference type="SMART" id="SM00420">
    <property type="entry name" value="HTH_DEOR"/>
    <property type="match status" value="1"/>
</dbReference>
<sequence>MQSREELILHLLDSIGKVNVNELAVQFEVSVETIRRDLAKLSQKGLLHRVHGGAVSCRTKDVGHSFQSRLRANYETKKQIAESAVEYVFENSVIGLDASSTSWHFAQLIPNIPCTIVTNSMRNIVTLANRPNVRTIATGGVYSAKYDAFYGPLSEQLLLRLHIDICIFSCSGLDSSGAIWESNEVNASTKRKLLDTSEKKFLLADSSKFERKNLIKLGELSQVDILFTDKLPNDTFQNYCQDKDIFISYI</sequence>
<keyword evidence="6" id="KW-1185">Reference proteome</keyword>
<comment type="caution">
    <text evidence="5">The sequence shown here is derived from an EMBL/GenBank/DDBJ whole genome shotgun (WGS) entry which is preliminary data.</text>
</comment>
<dbReference type="InterPro" id="IPR037171">
    <property type="entry name" value="NagB/RpiA_transferase-like"/>
</dbReference>
<dbReference type="InterPro" id="IPR050313">
    <property type="entry name" value="Carb_Metab_HTH_regulators"/>
</dbReference>
<keyword evidence="1" id="KW-0805">Transcription regulation</keyword>
<feature type="domain" description="HTH deoR-type" evidence="4">
    <location>
        <begin position="1"/>
        <end position="56"/>
    </location>
</feature>
<name>A0ABW3I8W3_9PAST</name>
<dbReference type="Pfam" id="PF00455">
    <property type="entry name" value="DeoRC"/>
    <property type="match status" value="1"/>
</dbReference>
<dbReference type="SUPFAM" id="SSF46785">
    <property type="entry name" value="Winged helix' DNA-binding domain"/>
    <property type="match status" value="1"/>
</dbReference>
<dbReference type="Pfam" id="PF08220">
    <property type="entry name" value="HTH_DeoR"/>
    <property type="match status" value="1"/>
</dbReference>
<dbReference type="RefSeq" id="WP_380819843.1">
    <property type="nucleotide sequence ID" value="NZ_JBHTJN010000009.1"/>
</dbReference>
<evidence type="ECO:0000256" key="3">
    <source>
        <dbReference type="ARBA" id="ARBA00023163"/>
    </source>
</evidence>
<dbReference type="InterPro" id="IPR018356">
    <property type="entry name" value="Tscrpt_reg_HTH_DeoR_CS"/>
</dbReference>
<dbReference type="GO" id="GO:0003677">
    <property type="term" value="F:DNA binding"/>
    <property type="evidence" value="ECO:0007669"/>
    <property type="project" value="UniProtKB-KW"/>
</dbReference>
<keyword evidence="2 5" id="KW-0238">DNA-binding</keyword>
<dbReference type="PANTHER" id="PTHR30363">
    <property type="entry name" value="HTH-TYPE TRANSCRIPTIONAL REGULATOR SRLR-RELATED"/>
    <property type="match status" value="1"/>
</dbReference>
<dbReference type="Proteomes" id="UP001596996">
    <property type="component" value="Unassembled WGS sequence"/>
</dbReference>
<dbReference type="PRINTS" id="PR00037">
    <property type="entry name" value="HTHLACR"/>
</dbReference>
<evidence type="ECO:0000313" key="6">
    <source>
        <dbReference type="Proteomes" id="UP001596996"/>
    </source>
</evidence>
<evidence type="ECO:0000313" key="5">
    <source>
        <dbReference type="EMBL" id="MFD0966102.1"/>
    </source>
</evidence>
<dbReference type="SUPFAM" id="SSF100950">
    <property type="entry name" value="NagB/RpiA/CoA transferase-like"/>
    <property type="match status" value="1"/>
</dbReference>
<evidence type="ECO:0000259" key="4">
    <source>
        <dbReference type="PROSITE" id="PS51000"/>
    </source>
</evidence>
<dbReference type="Gene3D" id="1.10.10.10">
    <property type="entry name" value="Winged helix-like DNA-binding domain superfamily/Winged helix DNA-binding domain"/>
    <property type="match status" value="1"/>
</dbReference>
<evidence type="ECO:0000256" key="2">
    <source>
        <dbReference type="ARBA" id="ARBA00023125"/>
    </source>
</evidence>
<proteinExistence type="predicted"/>
<reference evidence="6" key="1">
    <citation type="journal article" date="2019" name="Int. J. Syst. Evol. Microbiol.">
        <title>The Global Catalogue of Microorganisms (GCM) 10K type strain sequencing project: providing services to taxonomists for standard genome sequencing and annotation.</title>
        <authorList>
            <consortium name="The Broad Institute Genomics Platform"/>
            <consortium name="The Broad Institute Genome Sequencing Center for Infectious Disease"/>
            <person name="Wu L."/>
            <person name="Ma J."/>
        </authorList>
    </citation>
    <scope>NUCLEOTIDE SEQUENCE [LARGE SCALE GENOMIC DNA]</scope>
    <source>
        <strain evidence="6">CCUG 61707</strain>
    </source>
</reference>